<name>A0A0P1NTA3_9BACT</name>
<dbReference type="Proteomes" id="UP000199197">
    <property type="component" value="Unassembled WGS sequence"/>
</dbReference>
<evidence type="ECO:0000256" key="4">
    <source>
        <dbReference type="ARBA" id="ARBA00022642"/>
    </source>
</evidence>
<keyword evidence="9 11" id="KW-0520">NAD</keyword>
<dbReference type="Gene3D" id="3.40.50.620">
    <property type="entry name" value="HUPs"/>
    <property type="match status" value="1"/>
</dbReference>
<dbReference type="PANTHER" id="PTHR39321:SF3">
    <property type="entry name" value="PHOSPHOPANTETHEINE ADENYLYLTRANSFERASE"/>
    <property type="match status" value="1"/>
</dbReference>
<evidence type="ECO:0000256" key="9">
    <source>
        <dbReference type="ARBA" id="ARBA00023027"/>
    </source>
</evidence>
<dbReference type="CDD" id="cd02165">
    <property type="entry name" value="NMNAT"/>
    <property type="match status" value="1"/>
</dbReference>
<evidence type="ECO:0000256" key="7">
    <source>
        <dbReference type="ARBA" id="ARBA00022741"/>
    </source>
</evidence>
<organism evidence="13 14">
    <name type="scientific">Candidatus Chryseopegocella kryptomonas</name>
    <dbReference type="NCBI Taxonomy" id="1633643"/>
    <lineage>
        <taxon>Bacteria</taxon>
        <taxon>Pseudomonadati</taxon>
        <taxon>Candidatus Kryptoniota</taxon>
        <taxon>Candidatus Chryseopegocella</taxon>
    </lineage>
</organism>
<evidence type="ECO:0000313" key="13">
    <source>
        <dbReference type="EMBL" id="CUT02193.1"/>
    </source>
</evidence>
<keyword evidence="6 11" id="KW-0548">Nucleotidyltransferase</keyword>
<evidence type="ECO:0000256" key="1">
    <source>
        <dbReference type="ARBA" id="ARBA00002324"/>
    </source>
</evidence>
<dbReference type="InterPro" id="IPR005248">
    <property type="entry name" value="NadD/NMNAT"/>
</dbReference>
<keyword evidence="5 11" id="KW-0808">Transferase</keyword>
<evidence type="ECO:0000256" key="8">
    <source>
        <dbReference type="ARBA" id="ARBA00022840"/>
    </source>
</evidence>
<dbReference type="PANTHER" id="PTHR39321">
    <property type="entry name" value="NICOTINATE-NUCLEOTIDE ADENYLYLTRANSFERASE-RELATED"/>
    <property type="match status" value="1"/>
</dbReference>
<protein>
    <recommendedName>
        <fullName evidence="11">Probable nicotinate-nucleotide adenylyltransferase</fullName>
        <ecNumber evidence="11">2.7.7.18</ecNumber>
    </recommendedName>
    <alternativeName>
        <fullName evidence="11">Deamido-NAD(+) diphosphorylase</fullName>
    </alternativeName>
    <alternativeName>
        <fullName evidence="11">Deamido-NAD(+) pyrophosphorylase</fullName>
    </alternativeName>
    <alternativeName>
        <fullName evidence="11">Nicotinate mononucleotide adenylyltransferase</fullName>
        <shortName evidence="11">NaMN adenylyltransferase</shortName>
    </alternativeName>
</protein>
<dbReference type="NCBIfam" id="TIGR00125">
    <property type="entry name" value="cyt_tran_rel"/>
    <property type="match status" value="1"/>
</dbReference>
<keyword evidence="4 11" id="KW-0662">Pyridine nucleotide biosynthesis</keyword>
<accession>A0A0P1NTA3</accession>
<gene>
    <name evidence="11" type="primary">nadD</name>
    <name evidence="13" type="ORF">JGI23_01203</name>
</gene>
<sequence length="194" mass="22503">MKIGIFGGTFNPPHIGHLIVAERIREEVKLDKVIFIPCSSPPHKQEKSYLSQIASPEHRFEMVKIAIRNNPFFEVSDIEIKRGGVSYTIDTINQLTRESQTDEFYLLIGADQFKEFHTWKEPYEIVKKAKLIVFNRPNYTIPDTEFSKFAEFITVPNIEISASSIRERVRNGKSIKYLVPAEVEEYIYANGLYR</sequence>
<comment type="pathway">
    <text evidence="2 11">Cofactor biosynthesis; NAD(+) biosynthesis; deamido-NAD(+) from nicotinate D-ribonucleotide: step 1/1.</text>
</comment>
<proteinExistence type="inferred from homology"/>
<dbReference type="OrthoDB" id="5295945at2"/>
<dbReference type="NCBIfam" id="NF000840">
    <property type="entry name" value="PRK00071.1-3"/>
    <property type="match status" value="1"/>
</dbReference>
<dbReference type="RefSeq" id="WP_092349941.1">
    <property type="nucleotide sequence ID" value="NZ_CZVW01000011.1"/>
</dbReference>
<evidence type="ECO:0000256" key="3">
    <source>
        <dbReference type="ARBA" id="ARBA00009014"/>
    </source>
</evidence>
<dbReference type="HAMAP" id="MF_00244">
    <property type="entry name" value="NaMN_adenylyltr"/>
    <property type="match status" value="1"/>
</dbReference>
<evidence type="ECO:0000256" key="11">
    <source>
        <dbReference type="HAMAP-Rule" id="MF_00244"/>
    </source>
</evidence>
<dbReference type="GO" id="GO:0004515">
    <property type="term" value="F:nicotinate-nucleotide adenylyltransferase activity"/>
    <property type="evidence" value="ECO:0007669"/>
    <property type="project" value="UniProtKB-UniRule"/>
</dbReference>
<evidence type="ECO:0000256" key="2">
    <source>
        <dbReference type="ARBA" id="ARBA00005019"/>
    </source>
</evidence>
<dbReference type="Pfam" id="PF01467">
    <property type="entry name" value="CTP_transf_like"/>
    <property type="match status" value="1"/>
</dbReference>
<dbReference type="InterPro" id="IPR014729">
    <property type="entry name" value="Rossmann-like_a/b/a_fold"/>
</dbReference>
<evidence type="ECO:0000256" key="5">
    <source>
        <dbReference type="ARBA" id="ARBA00022679"/>
    </source>
</evidence>
<dbReference type="SUPFAM" id="SSF52374">
    <property type="entry name" value="Nucleotidylyl transferase"/>
    <property type="match status" value="1"/>
</dbReference>
<dbReference type="GO" id="GO:0009435">
    <property type="term" value="P:NAD+ biosynthetic process"/>
    <property type="evidence" value="ECO:0007669"/>
    <property type="project" value="UniProtKB-UniRule"/>
</dbReference>
<keyword evidence="7 11" id="KW-0547">Nucleotide-binding</keyword>
<evidence type="ECO:0000256" key="6">
    <source>
        <dbReference type="ARBA" id="ARBA00022695"/>
    </source>
</evidence>
<dbReference type="UniPathway" id="UPA00253">
    <property type="reaction ID" value="UER00332"/>
</dbReference>
<dbReference type="AlphaFoldDB" id="A0A0P1NTA3"/>
<dbReference type="InterPro" id="IPR004821">
    <property type="entry name" value="Cyt_trans-like"/>
</dbReference>
<evidence type="ECO:0000256" key="10">
    <source>
        <dbReference type="ARBA" id="ARBA00048721"/>
    </source>
</evidence>
<dbReference type="NCBIfam" id="TIGR00482">
    <property type="entry name" value="nicotinate (nicotinamide) nucleotide adenylyltransferase"/>
    <property type="match status" value="1"/>
</dbReference>
<feature type="domain" description="Cytidyltransferase-like" evidence="12">
    <location>
        <begin position="5"/>
        <end position="168"/>
    </location>
</feature>
<comment type="function">
    <text evidence="1 11">Catalyzes the reversible adenylation of nicotinate mononucleotide (NaMN) to nicotinic acid adenine dinucleotide (NaAD).</text>
</comment>
<evidence type="ECO:0000313" key="14">
    <source>
        <dbReference type="Proteomes" id="UP000199197"/>
    </source>
</evidence>
<dbReference type="EC" id="2.7.7.18" evidence="11"/>
<keyword evidence="14" id="KW-1185">Reference proteome</keyword>
<evidence type="ECO:0000259" key="12">
    <source>
        <dbReference type="Pfam" id="PF01467"/>
    </source>
</evidence>
<reference evidence="14" key="1">
    <citation type="submission" date="2015-11" db="EMBL/GenBank/DDBJ databases">
        <authorList>
            <person name="Varghese N."/>
        </authorList>
    </citation>
    <scope>NUCLEOTIDE SEQUENCE [LARGE SCALE GENOMIC DNA]</scope>
    <source>
        <strain evidence="14">JGI-23</strain>
    </source>
</reference>
<dbReference type="GO" id="GO:0005524">
    <property type="term" value="F:ATP binding"/>
    <property type="evidence" value="ECO:0007669"/>
    <property type="project" value="UniProtKB-KW"/>
</dbReference>
<comment type="similarity">
    <text evidence="3 11">Belongs to the NadD family.</text>
</comment>
<dbReference type="EMBL" id="CZVW01000011">
    <property type="protein sequence ID" value="CUT02193.1"/>
    <property type="molecule type" value="Genomic_DNA"/>
</dbReference>
<comment type="catalytic activity">
    <reaction evidence="10 11">
        <text>nicotinate beta-D-ribonucleotide + ATP + H(+) = deamido-NAD(+) + diphosphate</text>
        <dbReference type="Rhea" id="RHEA:22860"/>
        <dbReference type="ChEBI" id="CHEBI:15378"/>
        <dbReference type="ChEBI" id="CHEBI:30616"/>
        <dbReference type="ChEBI" id="CHEBI:33019"/>
        <dbReference type="ChEBI" id="CHEBI:57502"/>
        <dbReference type="ChEBI" id="CHEBI:58437"/>
        <dbReference type="EC" id="2.7.7.18"/>
    </reaction>
</comment>
<keyword evidence="8 11" id="KW-0067">ATP-binding</keyword>